<evidence type="ECO:0000313" key="2">
    <source>
        <dbReference type="Proteomes" id="UP001142810"/>
    </source>
</evidence>
<dbReference type="EMBL" id="JAPFRD010000012">
    <property type="protein sequence ID" value="MCW8109718.1"/>
    <property type="molecule type" value="Genomic_DNA"/>
</dbReference>
<dbReference type="Gene3D" id="3.40.50.300">
    <property type="entry name" value="P-loop containing nucleotide triphosphate hydrolases"/>
    <property type="match status" value="1"/>
</dbReference>
<keyword evidence="2" id="KW-1185">Reference proteome</keyword>
<organism evidence="1 2">
    <name type="scientific">Alteromonas aquimaris</name>
    <dbReference type="NCBI Taxonomy" id="2998417"/>
    <lineage>
        <taxon>Bacteria</taxon>
        <taxon>Pseudomonadati</taxon>
        <taxon>Pseudomonadota</taxon>
        <taxon>Gammaproteobacteria</taxon>
        <taxon>Alteromonadales</taxon>
        <taxon>Alteromonadaceae</taxon>
        <taxon>Alteromonas/Salinimonas group</taxon>
        <taxon>Alteromonas</taxon>
    </lineage>
</organism>
<name>A0ABT3PAB3_9ALTE</name>
<sequence length="234" mass="27465">MLDVWTLKKYFSPTNDSIEHPNRRVRWLVHHVPKTAGTSLRATFEKSLGSKAIYGVYIDTGANLLSRGKPIQTPWKAEVLFGHYSTHKNQGLVYPNAKRLTWVRDPLERMWSHIGHVLALKQPMRIYRYLKRNFLDNGIVDREEMFEMLVKEKSVPHLTNIYSLYFKNVELKTFDFVGSVHRNQESLNELQEILGCQLTETNANVRNIKQDFPSSLRKFEGYFDKEFQIIGKYL</sequence>
<evidence type="ECO:0008006" key="3">
    <source>
        <dbReference type="Google" id="ProtNLM"/>
    </source>
</evidence>
<evidence type="ECO:0000313" key="1">
    <source>
        <dbReference type="EMBL" id="MCW8109718.1"/>
    </source>
</evidence>
<reference evidence="1" key="1">
    <citation type="submission" date="2022-11" db="EMBL/GenBank/DDBJ databases">
        <title>Alteromonas sp. nov., isolated from sea water of the Qingdao.</title>
        <authorList>
            <person name="Wang Q."/>
        </authorList>
    </citation>
    <scope>NUCLEOTIDE SEQUENCE</scope>
    <source>
        <strain evidence="1">ASW11-7</strain>
    </source>
</reference>
<dbReference type="Proteomes" id="UP001142810">
    <property type="component" value="Unassembled WGS sequence"/>
</dbReference>
<gene>
    <name evidence="1" type="ORF">OPS25_14525</name>
</gene>
<protein>
    <recommendedName>
        <fullName evidence="3">Sulfotransferase family protein</fullName>
    </recommendedName>
</protein>
<comment type="caution">
    <text evidence="1">The sequence shown here is derived from an EMBL/GenBank/DDBJ whole genome shotgun (WGS) entry which is preliminary data.</text>
</comment>
<dbReference type="RefSeq" id="WP_265618568.1">
    <property type="nucleotide sequence ID" value="NZ_JAPFRD010000012.1"/>
</dbReference>
<dbReference type="InterPro" id="IPR027417">
    <property type="entry name" value="P-loop_NTPase"/>
</dbReference>
<dbReference type="SUPFAM" id="SSF52540">
    <property type="entry name" value="P-loop containing nucleoside triphosphate hydrolases"/>
    <property type="match status" value="1"/>
</dbReference>
<accession>A0ABT3PAB3</accession>
<proteinExistence type="predicted"/>